<evidence type="ECO:0000313" key="2">
    <source>
        <dbReference type="EMBL" id="ADE14788.1"/>
    </source>
</evidence>
<feature type="transmembrane region" description="Helical" evidence="1">
    <location>
        <begin position="99"/>
        <end position="121"/>
    </location>
</feature>
<dbReference type="AlphaFoldDB" id="D5C2C9"/>
<keyword evidence="1" id="KW-0472">Membrane</keyword>
<dbReference type="HOGENOM" id="CLU_114515_0_0_6"/>
<dbReference type="Proteomes" id="UP000001844">
    <property type="component" value="Chromosome"/>
</dbReference>
<feature type="transmembrane region" description="Helical" evidence="1">
    <location>
        <begin position="133"/>
        <end position="157"/>
    </location>
</feature>
<reference evidence="3" key="1">
    <citation type="submission" date="2010-04" db="EMBL/GenBank/DDBJ databases">
        <title>Complete genome sequence of Nitrosococcus halophilus Nc4, a salt-adapted, aerobic obligate ammonia-oxidizing sulfur purple bacterium.</title>
        <authorList>
            <consortium name="US DOE Joint Genome Institute"/>
            <person name="Campbell M.A."/>
            <person name="Malfatti S.A."/>
            <person name="Chain P.S.G."/>
            <person name="Heidelberg J.F."/>
            <person name="Ward B.B."/>
            <person name="Klotz M.G."/>
        </authorList>
    </citation>
    <scope>NUCLEOTIDE SEQUENCE [LARGE SCALE GENOMIC DNA]</scope>
    <source>
        <strain evidence="3">Nc4</strain>
    </source>
</reference>
<accession>D5C2C9</accession>
<evidence type="ECO:0000313" key="3">
    <source>
        <dbReference type="Proteomes" id="UP000001844"/>
    </source>
</evidence>
<dbReference type="OrthoDB" id="5574018at2"/>
<organism evidence="2 3">
    <name type="scientific">Nitrosococcus halophilus (strain Nc4)</name>
    <dbReference type="NCBI Taxonomy" id="472759"/>
    <lineage>
        <taxon>Bacteria</taxon>
        <taxon>Pseudomonadati</taxon>
        <taxon>Pseudomonadota</taxon>
        <taxon>Gammaproteobacteria</taxon>
        <taxon>Chromatiales</taxon>
        <taxon>Chromatiaceae</taxon>
        <taxon>Nitrosococcus</taxon>
    </lineage>
</organism>
<gene>
    <name evidence="2" type="ordered locus">Nhal_1658</name>
</gene>
<dbReference type="KEGG" id="nhl:Nhal_1658"/>
<evidence type="ECO:0000256" key="1">
    <source>
        <dbReference type="SAM" id="Phobius"/>
    </source>
</evidence>
<sequence>MRFFAPRDHRRRALLNTLILLFLGYIALLWVSNGLMYFHQMGLTPSSVVDYYLGSEEDFTRPISYQSLLEVSHFHLFSMGILVLTLAHLMLFTELPASLKIWLSGLTFFAAVANEAGGWLVRFVHPAFAYFKISAFLLLELTLAALLISVSVSLILARRRLRTS</sequence>
<name>D5C2C9_NITHN</name>
<keyword evidence="3" id="KW-1185">Reference proteome</keyword>
<dbReference type="RefSeq" id="WP_013032675.1">
    <property type="nucleotide sequence ID" value="NC_013960.1"/>
</dbReference>
<protein>
    <recommendedName>
        <fullName evidence="4">Transmembrane protein</fullName>
    </recommendedName>
</protein>
<dbReference type="eggNOG" id="ENOG50328RE">
    <property type="taxonomic scope" value="Bacteria"/>
</dbReference>
<evidence type="ECO:0008006" key="4">
    <source>
        <dbReference type="Google" id="ProtNLM"/>
    </source>
</evidence>
<dbReference type="EMBL" id="CP001798">
    <property type="protein sequence ID" value="ADE14788.1"/>
    <property type="molecule type" value="Genomic_DNA"/>
</dbReference>
<proteinExistence type="predicted"/>
<keyword evidence="1" id="KW-1133">Transmembrane helix</keyword>
<feature type="transmembrane region" description="Helical" evidence="1">
    <location>
        <begin position="74"/>
        <end position="92"/>
    </location>
</feature>
<dbReference type="STRING" id="472759.Nhal_1658"/>
<keyword evidence="1" id="KW-0812">Transmembrane</keyword>
<feature type="transmembrane region" description="Helical" evidence="1">
    <location>
        <begin position="12"/>
        <end position="31"/>
    </location>
</feature>